<dbReference type="GO" id="GO:0016787">
    <property type="term" value="F:hydrolase activity"/>
    <property type="evidence" value="ECO:0007669"/>
    <property type="project" value="UniProtKB-KW"/>
</dbReference>
<comment type="caution">
    <text evidence="1">The sequence shown here is derived from an EMBL/GenBank/DDBJ whole genome shotgun (WGS) entry which is preliminary data.</text>
</comment>
<proteinExistence type="predicted"/>
<organism evidence="1 2">
    <name type="scientific">Colletotrichum kahawae</name>
    <name type="common">Coffee berry disease fungus</name>
    <dbReference type="NCBI Taxonomy" id="34407"/>
    <lineage>
        <taxon>Eukaryota</taxon>
        <taxon>Fungi</taxon>
        <taxon>Dikarya</taxon>
        <taxon>Ascomycota</taxon>
        <taxon>Pezizomycotina</taxon>
        <taxon>Sordariomycetes</taxon>
        <taxon>Hypocreomycetidae</taxon>
        <taxon>Glomerellales</taxon>
        <taxon>Glomerellaceae</taxon>
        <taxon>Colletotrichum</taxon>
        <taxon>Colletotrichum gloeosporioides species complex</taxon>
    </lineage>
</organism>
<dbReference type="Proteomes" id="UP001281614">
    <property type="component" value="Unassembled WGS sequence"/>
</dbReference>
<sequence length="70" mass="7538">MRGLRSFQGRHFPALEDPRAMLAGSEEFVANVKSMIHADGRTPGIRQISAIASVEGHNNVEASQLASMTS</sequence>
<evidence type="ECO:0000313" key="2">
    <source>
        <dbReference type="Proteomes" id="UP001281614"/>
    </source>
</evidence>
<accession>A0AAD9YII1</accession>
<gene>
    <name evidence="1" type="ORF">CKAH01_15101</name>
</gene>
<evidence type="ECO:0000313" key="1">
    <source>
        <dbReference type="EMBL" id="KAK2769643.1"/>
    </source>
</evidence>
<keyword evidence="1" id="KW-0378">Hydrolase</keyword>
<name>A0AAD9YII1_COLKA</name>
<protein>
    <submittedName>
        <fullName evidence="1">Epoxide hydrolase</fullName>
    </submittedName>
</protein>
<dbReference type="EMBL" id="VYYT01000108">
    <property type="protein sequence ID" value="KAK2769643.1"/>
    <property type="molecule type" value="Genomic_DNA"/>
</dbReference>
<keyword evidence="2" id="KW-1185">Reference proteome</keyword>
<reference evidence="1" key="1">
    <citation type="submission" date="2023-02" db="EMBL/GenBank/DDBJ databases">
        <title>Colletotrichum kahawae CIFC_Que2 genome sequencing and assembly.</title>
        <authorList>
            <person name="Baroncelli R."/>
        </authorList>
    </citation>
    <scope>NUCLEOTIDE SEQUENCE</scope>
    <source>
        <strain evidence="1">CIFC_Que2</strain>
    </source>
</reference>
<dbReference type="AlphaFoldDB" id="A0AAD9YII1"/>